<evidence type="ECO:0000313" key="2">
    <source>
        <dbReference type="EMBL" id="KZP14920.1"/>
    </source>
</evidence>
<dbReference type="InterPro" id="IPR001763">
    <property type="entry name" value="Rhodanese-like_dom"/>
</dbReference>
<dbReference type="EMBL" id="KV417599">
    <property type="protein sequence ID" value="KZP15954.1"/>
    <property type="molecule type" value="Genomic_DNA"/>
</dbReference>
<protein>
    <submittedName>
        <fullName evidence="3">Tryptophan synthase beta subunit-like PLP-dependent enzyme</fullName>
    </submittedName>
</protein>
<evidence type="ECO:0000313" key="4">
    <source>
        <dbReference type="Proteomes" id="UP000076532"/>
    </source>
</evidence>
<dbReference type="OrthoDB" id="10259545at2759"/>
<dbReference type="SUPFAM" id="SSF53686">
    <property type="entry name" value="Tryptophan synthase beta subunit-like PLP-dependent enzymes"/>
    <property type="match status" value="1"/>
</dbReference>
<sequence length="519" mass="56380">MSHYDPVNNVFSGEEGGIKALYDPDIAPPPALVELPRSLNPLRDDGVRIYAKMMCYLPAGNVKSLPALNMLLKAREDGNITNETHTIVESSSGSTIMSLGIMARMHGIPNVKAYFSNKASREKLDFLRMFDINIHVLGGPAQPAPDDPDNGIGLAEKNGKQPGVYNPNQYTNTANYEAHMRWTGPQLLKQLPQISVFASTMGTGGTMTGTGTYLKSQRPNILRVGVVTGAGGATIPGPRTRALLEPLEFPWRESIDELQEPMARPSFTMALDLCRHGLLVGPSSGQALVGMMDTLNRKKADGTLDELRNESGEIHCAFICADHMFANTNYFKAYMDKMGEAGLTVGRPVESEELLNHDLHNYSTEWELTPEQAAMFVATNHRDLVVLDFRTTRDFASTHLPCAINLPLDTPETPSPYQHTPTLVRLSTAVEKRLGADDPEFGGRLDGKTVLTVSYGGNLALLAMAKLRSRGIKAHCVKGGSDAWIASGLSEWSRIDSGLDFPSPISFGAPVGFPSLVSV</sequence>
<dbReference type="Pfam" id="PF00581">
    <property type="entry name" value="Rhodanese"/>
    <property type="match status" value="1"/>
</dbReference>
<evidence type="ECO:0000259" key="1">
    <source>
        <dbReference type="PROSITE" id="PS50206"/>
    </source>
</evidence>
<keyword evidence="4" id="KW-1185">Reference proteome</keyword>
<feature type="domain" description="Rhodanese" evidence="1">
    <location>
        <begin position="380"/>
        <end position="493"/>
    </location>
</feature>
<evidence type="ECO:0000313" key="3">
    <source>
        <dbReference type="EMBL" id="KZP15954.1"/>
    </source>
</evidence>
<dbReference type="SUPFAM" id="SSF52821">
    <property type="entry name" value="Rhodanese/Cell cycle control phosphatase"/>
    <property type="match status" value="1"/>
</dbReference>
<organism evidence="3 4">
    <name type="scientific">Athelia psychrophila</name>
    <dbReference type="NCBI Taxonomy" id="1759441"/>
    <lineage>
        <taxon>Eukaryota</taxon>
        <taxon>Fungi</taxon>
        <taxon>Dikarya</taxon>
        <taxon>Basidiomycota</taxon>
        <taxon>Agaricomycotina</taxon>
        <taxon>Agaricomycetes</taxon>
        <taxon>Agaricomycetidae</taxon>
        <taxon>Atheliales</taxon>
        <taxon>Atheliaceae</taxon>
        <taxon>Athelia</taxon>
    </lineage>
</organism>
<dbReference type="InterPro" id="IPR036052">
    <property type="entry name" value="TrpB-like_PALP_sf"/>
</dbReference>
<gene>
    <name evidence="2" type="ORF">FIBSPDRAFT_796127</name>
    <name evidence="3" type="ORF">FIBSPDRAFT_832395</name>
</gene>
<dbReference type="InterPro" id="IPR036873">
    <property type="entry name" value="Rhodanese-like_dom_sf"/>
</dbReference>
<dbReference type="Gene3D" id="3.40.50.1100">
    <property type="match status" value="2"/>
</dbReference>
<reference evidence="3 4" key="1">
    <citation type="journal article" date="2016" name="Mol. Biol. Evol.">
        <title>Comparative Genomics of Early-Diverging Mushroom-Forming Fungi Provides Insights into the Origins of Lignocellulose Decay Capabilities.</title>
        <authorList>
            <person name="Nagy L.G."/>
            <person name="Riley R."/>
            <person name="Tritt A."/>
            <person name="Adam C."/>
            <person name="Daum C."/>
            <person name="Floudas D."/>
            <person name="Sun H."/>
            <person name="Yadav J.S."/>
            <person name="Pangilinan J."/>
            <person name="Larsson K.H."/>
            <person name="Matsuura K."/>
            <person name="Barry K."/>
            <person name="Labutti K."/>
            <person name="Kuo R."/>
            <person name="Ohm R.A."/>
            <person name="Bhattacharya S.S."/>
            <person name="Shirouzu T."/>
            <person name="Yoshinaga Y."/>
            <person name="Martin F.M."/>
            <person name="Grigoriev I.V."/>
            <person name="Hibbett D.S."/>
        </authorList>
    </citation>
    <scope>NUCLEOTIDE SEQUENCE [LARGE SCALE GENOMIC DNA]</scope>
    <source>
        <strain evidence="3 4">CBS 109695</strain>
    </source>
</reference>
<dbReference type="CDD" id="cd00158">
    <property type="entry name" value="RHOD"/>
    <property type="match status" value="1"/>
</dbReference>
<dbReference type="Proteomes" id="UP000076532">
    <property type="component" value="Unassembled WGS sequence"/>
</dbReference>
<dbReference type="Gene3D" id="3.40.250.10">
    <property type="entry name" value="Rhodanese-like domain"/>
    <property type="match status" value="1"/>
</dbReference>
<dbReference type="AlphaFoldDB" id="A0A166EP05"/>
<dbReference type="Pfam" id="PF00291">
    <property type="entry name" value="PALP"/>
    <property type="match status" value="1"/>
</dbReference>
<dbReference type="EMBL" id="KV417610">
    <property type="protein sequence ID" value="KZP14920.1"/>
    <property type="molecule type" value="Genomic_DNA"/>
</dbReference>
<dbReference type="PANTHER" id="PTHR10314">
    <property type="entry name" value="CYSTATHIONINE BETA-SYNTHASE"/>
    <property type="match status" value="1"/>
</dbReference>
<dbReference type="STRING" id="436010.A0A166EP05"/>
<dbReference type="InterPro" id="IPR050214">
    <property type="entry name" value="Cys_Synth/Cystath_Beta-Synth"/>
</dbReference>
<proteinExistence type="predicted"/>
<dbReference type="InterPro" id="IPR001926">
    <property type="entry name" value="TrpB-like_PALP"/>
</dbReference>
<dbReference type="PROSITE" id="PS50206">
    <property type="entry name" value="RHODANESE_3"/>
    <property type="match status" value="1"/>
</dbReference>
<name>A0A166EP05_9AGAM</name>
<dbReference type="SMART" id="SM00450">
    <property type="entry name" value="RHOD"/>
    <property type="match status" value="1"/>
</dbReference>
<accession>A0A166EP05</accession>